<reference evidence="4" key="1">
    <citation type="journal article" date="2019" name="Int. J. Syst. Evol. Microbiol.">
        <title>The Global Catalogue of Microorganisms (GCM) 10K type strain sequencing project: providing services to taxonomists for standard genome sequencing and annotation.</title>
        <authorList>
            <consortium name="The Broad Institute Genomics Platform"/>
            <consortium name="The Broad Institute Genome Sequencing Center for Infectious Disease"/>
            <person name="Wu L."/>
            <person name="Ma J."/>
        </authorList>
    </citation>
    <scope>NUCLEOTIDE SEQUENCE [LARGE SCALE GENOMIC DNA]</scope>
    <source>
        <strain evidence="4">JCM 9458</strain>
    </source>
</reference>
<dbReference type="EMBL" id="BAAAYN010000017">
    <property type="protein sequence ID" value="GAA3386903.1"/>
    <property type="molecule type" value="Genomic_DNA"/>
</dbReference>
<sequence>MVAGLVAGIGRSPAVLASACLVAAAVLAVTATRVQGRWTYEWIGLVTRYSVRRRRWSAAPGPDPAILTAVSPGARIGQIEPDARAGRLDADAEEPIGVVTHEAGLTAVLAIEPTTDRSVPLPAPLALLPMAEAGESPITAQALVEVVPAPLGTLAGTSVEQSYRGLHGRPPPARRHGWIALQAVRVPDRSDSDVQELGTALTSALRRTRRRLTKAGLATRVLDRNELADTIDELGSDQPDAEYGAAPSGAMAEEWAHWRTPSSAQATLSVVGWPDLSDPVAASAFDRLPDAAGVPTVLALGVRRADRGVEVQAVIRLTAATRADVDRAVASVRASAASAGLRLRRLDGEQVHGLAATLPLGVFLR</sequence>
<dbReference type="InterPro" id="IPR050051">
    <property type="entry name" value="EccE_dom"/>
</dbReference>
<evidence type="ECO:0000313" key="4">
    <source>
        <dbReference type="Proteomes" id="UP001501676"/>
    </source>
</evidence>
<accession>A0ABP6SWY3</accession>
<keyword evidence="1" id="KW-0732">Signal</keyword>
<proteinExistence type="predicted"/>
<dbReference type="Proteomes" id="UP001501676">
    <property type="component" value="Unassembled WGS sequence"/>
</dbReference>
<evidence type="ECO:0000313" key="3">
    <source>
        <dbReference type="EMBL" id="GAA3386903.1"/>
    </source>
</evidence>
<feature type="domain" description="Type VII secretion system protein EccE" evidence="2">
    <location>
        <begin position="188"/>
        <end position="267"/>
    </location>
</feature>
<evidence type="ECO:0000259" key="2">
    <source>
        <dbReference type="Pfam" id="PF11203"/>
    </source>
</evidence>
<feature type="chain" id="PRO_5047279642" evidence="1">
    <location>
        <begin position="18"/>
        <end position="365"/>
    </location>
</feature>
<evidence type="ECO:0000256" key="1">
    <source>
        <dbReference type="SAM" id="SignalP"/>
    </source>
</evidence>
<feature type="signal peptide" evidence="1">
    <location>
        <begin position="1"/>
        <end position="17"/>
    </location>
</feature>
<gene>
    <name evidence="3" type="primary">eccE</name>
    <name evidence="3" type="ORF">GCM10020369_27350</name>
</gene>
<name>A0ABP6SWY3_9ACTN</name>
<dbReference type="Pfam" id="PF11203">
    <property type="entry name" value="EccE"/>
    <property type="match status" value="1"/>
</dbReference>
<comment type="caution">
    <text evidence="3">The sequence shown here is derived from an EMBL/GenBank/DDBJ whole genome shotgun (WGS) entry which is preliminary data.</text>
</comment>
<keyword evidence="4" id="KW-1185">Reference proteome</keyword>
<protein>
    <submittedName>
        <fullName evidence="3">Type VII secretion protein EccE</fullName>
    </submittedName>
</protein>
<organism evidence="3 4">
    <name type="scientific">Cryptosporangium minutisporangium</name>
    <dbReference type="NCBI Taxonomy" id="113569"/>
    <lineage>
        <taxon>Bacteria</taxon>
        <taxon>Bacillati</taxon>
        <taxon>Actinomycetota</taxon>
        <taxon>Actinomycetes</taxon>
        <taxon>Cryptosporangiales</taxon>
        <taxon>Cryptosporangiaceae</taxon>
        <taxon>Cryptosporangium</taxon>
    </lineage>
</organism>